<name>A0A167ZJV1_CORFA</name>
<dbReference type="Proteomes" id="UP000076744">
    <property type="component" value="Unassembled WGS sequence"/>
</dbReference>
<protein>
    <recommendedName>
        <fullName evidence="2">DUF1996 domain-containing protein</fullName>
    </recommendedName>
</protein>
<dbReference type="PANTHER" id="PTHR43662:SF3">
    <property type="entry name" value="DOMAIN PROTEIN, PUTATIVE (AFU_ORTHOLOGUE AFUA_6G11970)-RELATED"/>
    <property type="match status" value="1"/>
</dbReference>
<dbReference type="EMBL" id="AZHB01000007">
    <property type="protein sequence ID" value="OAA67603.1"/>
    <property type="molecule type" value="Genomic_DNA"/>
</dbReference>
<dbReference type="STRING" id="1081104.A0A167ZJV1"/>
<dbReference type="GeneID" id="30020071"/>
<evidence type="ECO:0000313" key="4">
    <source>
        <dbReference type="Proteomes" id="UP000076744"/>
    </source>
</evidence>
<reference evidence="3 4" key="1">
    <citation type="journal article" date="2016" name="Genome Biol. Evol.">
        <title>Divergent and convergent evolution of fungal pathogenicity.</title>
        <authorList>
            <person name="Shang Y."/>
            <person name="Xiao G."/>
            <person name="Zheng P."/>
            <person name="Cen K."/>
            <person name="Zhan S."/>
            <person name="Wang C."/>
        </authorList>
    </citation>
    <scope>NUCLEOTIDE SEQUENCE [LARGE SCALE GENOMIC DNA]</scope>
    <source>
        <strain evidence="3 4">ARSEF 2679</strain>
    </source>
</reference>
<dbReference type="Pfam" id="PF09362">
    <property type="entry name" value="DUF1996"/>
    <property type="match status" value="1"/>
</dbReference>
<accession>A0A167ZJV1</accession>
<evidence type="ECO:0000259" key="2">
    <source>
        <dbReference type="Pfam" id="PF09362"/>
    </source>
</evidence>
<evidence type="ECO:0000256" key="1">
    <source>
        <dbReference type="SAM" id="MobiDB-lite"/>
    </source>
</evidence>
<feature type="domain" description="DUF1996" evidence="2">
    <location>
        <begin position="1"/>
        <end position="86"/>
    </location>
</feature>
<dbReference type="PANTHER" id="PTHR43662">
    <property type="match status" value="1"/>
</dbReference>
<keyword evidence="4" id="KW-1185">Reference proteome</keyword>
<dbReference type="AlphaFoldDB" id="A0A167ZJV1"/>
<sequence length="157" mass="16850">MRAETFFPSCWDGKNLDSNNHKDHMAFPAIGAYNFGVCPQTHPRAILSVFYEFFYGTGAVADPNRLVWAMGDPTGYGLHGDYLQGWTDQVRLEQAMATCTGPRGVDDGGCSLNVGPDGSPGHSAKQKPQVAEPEEPVGRDGPLDRLPGNNPVTGDAV</sequence>
<feature type="region of interest" description="Disordered" evidence="1">
    <location>
        <begin position="106"/>
        <end position="157"/>
    </location>
</feature>
<gene>
    <name evidence="3" type="ORF">ISF_03779</name>
</gene>
<dbReference type="RefSeq" id="XP_018705592.1">
    <property type="nucleotide sequence ID" value="XM_018847385.1"/>
</dbReference>
<organism evidence="3 4">
    <name type="scientific">Cordyceps fumosorosea (strain ARSEF 2679)</name>
    <name type="common">Isaria fumosorosea</name>
    <dbReference type="NCBI Taxonomy" id="1081104"/>
    <lineage>
        <taxon>Eukaryota</taxon>
        <taxon>Fungi</taxon>
        <taxon>Dikarya</taxon>
        <taxon>Ascomycota</taxon>
        <taxon>Pezizomycotina</taxon>
        <taxon>Sordariomycetes</taxon>
        <taxon>Hypocreomycetidae</taxon>
        <taxon>Hypocreales</taxon>
        <taxon>Cordycipitaceae</taxon>
        <taxon>Cordyceps</taxon>
    </lineage>
</organism>
<comment type="caution">
    <text evidence="3">The sequence shown here is derived from an EMBL/GenBank/DDBJ whole genome shotgun (WGS) entry which is preliminary data.</text>
</comment>
<proteinExistence type="predicted"/>
<dbReference type="OrthoDB" id="74764at2759"/>
<evidence type="ECO:0000313" key="3">
    <source>
        <dbReference type="EMBL" id="OAA67603.1"/>
    </source>
</evidence>
<dbReference type="InterPro" id="IPR018535">
    <property type="entry name" value="DUF1996"/>
</dbReference>